<sequence length="188" mass="21416">MERRNFLQNFIQYSMHSFFVDVNLFKANKERAAGVAKSNNDIVGHVNNGSSTSTIDGLANEDANLMIKLKFLTYKLRTFLIRNGLSILFKDGPAAYRAYYLRDVFSSIQSETIMQKSCRAFSSGDEVSITISKGSGQMQFGYGHVRRREKAEEALSAQMKLTAIWEIRARQKGWREKVAKSNAFPYFI</sequence>
<comment type="caution">
    <text evidence="1">The sequence shown here is derived from an EMBL/GenBank/DDBJ whole genome shotgun (WGS) entry which is preliminary data.</text>
</comment>
<proteinExistence type="predicted"/>
<accession>A0ABR0Q171</accession>
<dbReference type="EMBL" id="JARKNE010000005">
    <property type="protein sequence ID" value="KAK5832743.1"/>
    <property type="molecule type" value="Genomic_DNA"/>
</dbReference>
<dbReference type="PANTHER" id="PTHR35460">
    <property type="entry name" value="TRNA LIGASE 1"/>
    <property type="match status" value="1"/>
</dbReference>
<dbReference type="InterPro" id="IPR010471">
    <property type="entry name" value="DUF1068"/>
</dbReference>
<organism evidence="1 2">
    <name type="scientific">Gossypium arboreum</name>
    <name type="common">Tree cotton</name>
    <name type="synonym">Gossypium nanking</name>
    <dbReference type="NCBI Taxonomy" id="29729"/>
    <lineage>
        <taxon>Eukaryota</taxon>
        <taxon>Viridiplantae</taxon>
        <taxon>Streptophyta</taxon>
        <taxon>Embryophyta</taxon>
        <taxon>Tracheophyta</taxon>
        <taxon>Spermatophyta</taxon>
        <taxon>Magnoliopsida</taxon>
        <taxon>eudicotyledons</taxon>
        <taxon>Gunneridae</taxon>
        <taxon>Pentapetalae</taxon>
        <taxon>rosids</taxon>
        <taxon>malvids</taxon>
        <taxon>Malvales</taxon>
        <taxon>Malvaceae</taxon>
        <taxon>Malvoideae</taxon>
        <taxon>Gossypium</taxon>
    </lineage>
</organism>
<reference evidence="1 2" key="1">
    <citation type="submission" date="2023-03" db="EMBL/GenBank/DDBJ databases">
        <title>WGS of Gossypium arboreum.</title>
        <authorList>
            <person name="Yu D."/>
        </authorList>
    </citation>
    <scope>NUCLEOTIDE SEQUENCE [LARGE SCALE GENOMIC DNA]</scope>
    <source>
        <tissue evidence="1">Leaf</tissue>
    </source>
</reference>
<evidence type="ECO:0000313" key="1">
    <source>
        <dbReference type="EMBL" id="KAK5832743.1"/>
    </source>
</evidence>
<gene>
    <name evidence="1" type="ORF">PVK06_016546</name>
</gene>
<keyword evidence="2" id="KW-1185">Reference proteome</keyword>
<name>A0ABR0Q171_GOSAR</name>
<dbReference type="PANTHER" id="PTHR35460:SF1">
    <property type="entry name" value="TRNA LIGASE 1"/>
    <property type="match status" value="1"/>
</dbReference>
<dbReference type="InterPro" id="IPR038837">
    <property type="entry name" value="tRNA_ligase_1"/>
</dbReference>
<dbReference type="Pfam" id="PF06364">
    <property type="entry name" value="DUF1068"/>
    <property type="match status" value="1"/>
</dbReference>
<evidence type="ECO:0000313" key="2">
    <source>
        <dbReference type="Proteomes" id="UP001358586"/>
    </source>
</evidence>
<dbReference type="Proteomes" id="UP001358586">
    <property type="component" value="Chromosome 5"/>
</dbReference>
<protein>
    <submittedName>
        <fullName evidence="1">Uncharacterized protein</fullName>
    </submittedName>
</protein>